<name>A0A0K6IC93_9HYPH</name>
<dbReference type="RefSeq" id="WP_055457084.1">
    <property type="nucleotide sequence ID" value="NZ_CYHE01000020.1"/>
</dbReference>
<reference evidence="3" key="1">
    <citation type="submission" date="2015-08" db="EMBL/GenBank/DDBJ databases">
        <authorList>
            <person name="Varghese N."/>
        </authorList>
    </citation>
    <scope>NUCLEOTIDE SEQUENCE [LARGE SCALE GENOMIC DNA]</scope>
    <source>
        <strain evidence="3">DSM 23407</strain>
    </source>
</reference>
<dbReference type="InterPro" id="IPR000182">
    <property type="entry name" value="GNAT_dom"/>
</dbReference>
<protein>
    <submittedName>
        <fullName evidence="2">Acetyltransferase (GNAT) domain</fullName>
    </submittedName>
</protein>
<dbReference type="CDD" id="cd04301">
    <property type="entry name" value="NAT_SF"/>
    <property type="match status" value="1"/>
</dbReference>
<dbReference type="PROSITE" id="PS51186">
    <property type="entry name" value="GNAT"/>
    <property type="match status" value="1"/>
</dbReference>
<dbReference type="Proteomes" id="UP000183900">
    <property type="component" value="Unassembled WGS sequence"/>
</dbReference>
<evidence type="ECO:0000259" key="1">
    <source>
        <dbReference type="PROSITE" id="PS51186"/>
    </source>
</evidence>
<dbReference type="GO" id="GO:0016747">
    <property type="term" value="F:acyltransferase activity, transferring groups other than amino-acyl groups"/>
    <property type="evidence" value="ECO:0007669"/>
    <property type="project" value="InterPro"/>
</dbReference>
<accession>A0A0K6IC93</accession>
<dbReference type="EMBL" id="CYHE01000020">
    <property type="protein sequence ID" value="CUB00668.1"/>
    <property type="molecule type" value="Genomic_DNA"/>
</dbReference>
<dbReference type="Gene3D" id="3.40.630.30">
    <property type="match status" value="1"/>
</dbReference>
<sequence>MDTMTAQDLETHVPQIRETRPEEAPALAALTAGALQWMLAAPVEDMRVLRLAAFIGDEPAGLILSCAGEGGLQELTSIMVAPQWRGRGIAMMLLARLSQILRKGGRRGIYARWSSRLPRAAEFARLLASSGWGQPEVSRRRMSWRIRDWPKGFPSRDRILTRLEAKGLRCTRLDALDDAGRRQLVQEGQDLIAQGRAPEWSNPAYWAQSEGAGLSQILFDGTGAVQGWLVCVQQSAFQRWYIPQGWVVPERIQQGWLLGGIARLVQVLEKEAGPDTLLICQPPADVPGGMEQMLYKHFGSHTASTDYLFESEYIFSAD</sequence>
<keyword evidence="3" id="KW-1185">Reference proteome</keyword>
<dbReference type="Pfam" id="PF00583">
    <property type="entry name" value="Acetyltransf_1"/>
    <property type="match status" value="1"/>
</dbReference>
<organism evidence="2 3">
    <name type="scientific">Pannonibacter indicus</name>
    <dbReference type="NCBI Taxonomy" id="466044"/>
    <lineage>
        <taxon>Bacteria</taxon>
        <taxon>Pseudomonadati</taxon>
        <taxon>Pseudomonadota</taxon>
        <taxon>Alphaproteobacteria</taxon>
        <taxon>Hyphomicrobiales</taxon>
        <taxon>Stappiaceae</taxon>
        <taxon>Pannonibacter</taxon>
    </lineage>
</organism>
<evidence type="ECO:0000313" key="2">
    <source>
        <dbReference type="EMBL" id="CUB00668.1"/>
    </source>
</evidence>
<feature type="domain" description="N-acetyltransferase" evidence="1">
    <location>
        <begin position="14"/>
        <end position="156"/>
    </location>
</feature>
<proteinExistence type="predicted"/>
<dbReference type="SUPFAM" id="SSF55729">
    <property type="entry name" value="Acyl-CoA N-acyltransferases (Nat)"/>
    <property type="match status" value="1"/>
</dbReference>
<keyword evidence="2" id="KW-0808">Transferase</keyword>
<dbReference type="InterPro" id="IPR016181">
    <property type="entry name" value="Acyl_CoA_acyltransferase"/>
</dbReference>
<dbReference type="AlphaFoldDB" id="A0A0K6IC93"/>
<evidence type="ECO:0000313" key="3">
    <source>
        <dbReference type="Proteomes" id="UP000183900"/>
    </source>
</evidence>
<gene>
    <name evidence="2" type="ORF">Ga0061067_12027</name>
</gene>